<dbReference type="Gene3D" id="1.10.3300.10">
    <property type="entry name" value="Jann2411-like domain"/>
    <property type="match status" value="1"/>
</dbReference>
<dbReference type="InterPro" id="IPR010852">
    <property type="entry name" value="ABATE"/>
</dbReference>
<dbReference type="InterPro" id="IPR021005">
    <property type="entry name" value="Znf_CGNR"/>
</dbReference>
<feature type="domain" description="Zinc finger CGNR" evidence="1">
    <location>
        <begin position="130"/>
        <end position="170"/>
    </location>
</feature>
<dbReference type="RefSeq" id="WP_196153184.1">
    <property type="nucleotide sequence ID" value="NZ_JADMLG010000018.1"/>
</dbReference>
<proteinExistence type="predicted"/>
<dbReference type="Proteomes" id="UP000655751">
    <property type="component" value="Unassembled WGS sequence"/>
</dbReference>
<evidence type="ECO:0000259" key="1">
    <source>
        <dbReference type="Pfam" id="PF11706"/>
    </source>
</evidence>
<dbReference type="AlphaFoldDB" id="A0A931IG18"/>
<reference evidence="2" key="1">
    <citation type="submission" date="2020-11" db="EMBL/GenBank/DDBJ databases">
        <title>Nocardia NEAU-351.nov., a novel actinomycete isolated from the cow dung.</title>
        <authorList>
            <person name="Zhang X."/>
        </authorList>
    </citation>
    <scope>NUCLEOTIDE SEQUENCE</scope>
    <source>
        <strain evidence="2">NEAU-351</strain>
    </source>
</reference>
<name>A0A931IG18_9NOCA</name>
<dbReference type="Pfam" id="PF11706">
    <property type="entry name" value="zf-CGNR"/>
    <property type="match status" value="1"/>
</dbReference>
<accession>A0A931IG18</accession>
<dbReference type="EMBL" id="JADMLG010000018">
    <property type="protein sequence ID" value="MBH0780879.1"/>
    <property type="molecule type" value="Genomic_DNA"/>
</dbReference>
<keyword evidence="3" id="KW-1185">Reference proteome</keyword>
<sequence>MHFNHDGREAVCLGVDLANRWPPNLPALISRCTDAGLVFDAQQPTSDDHEFMASFIAAWRNVAEETRPEARADRLNALLGTYAAPPRLTDHASTGWHLHFRDDNVTAGNSLAALIATGTAFHLAARGIDRLGVCAAANCDDLFADTSRNGRQRYCSPKCGNRMAVRRYRDAAYA</sequence>
<protein>
    <submittedName>
        <fullName evidence="2">CGNR zinc finger domain-containing protein</fullName>
    </submittedName>
</protein>
<evidence type="ECO:0000313" key="3">
    <source>
        <dbReference type="Proteomes" id="UP000655751"/>
    </source>
</evidence>
<dbReference type="SUPFAM" id="SSF160904">
    <property type="entry name" value="Jann2411-like"/>
    <property type="match status" value="1"/>
</dbReference>
<dbReference type="PANTHER" id="PTHR35525">
    <property type="entry name" value="BLL6575 PROTEIN"/>
    <property type="match status" value="1"/>
</dbReference>
<evidence type="ECO:0000313" key="2">
    <source>
        <dbReference type="EMBL" id="MBH0780879.1"/>
    </source>
</evidence>
<comment type="caution">
    <text evidence="2">The sequence shown here is derived from an EMBL/GenBank/DDBJ whole genome shotgun (WGS) entry which is preliminary data.</text>
</comment>
<gene>
    <name evidence="2" type="ORF">IT779_31875</name>
</gene>
<dbReference type="InterPro" id="IPR023286">
    <property type="entry name" value="ABATE_dom_sf"/>
</dbReference>
<dbReference type="PANTHER" id="PTHR35525:SF3">
    <property type="entry name" value="BLL6575 PROTEIN"/>
    <property type="match status" value="1"/>
</dbReference>
<organism evidence="2 3">
    <name type="scientific">Nocardia bovistercoris</name>
    <dbReference type="NCBI Taxonomy" id="2785916"/>
    <lineage>
        <taxon>Bacteria</taxon>
        <taxon>Bacillati</taxon>
        <taxon>Actinomycetota</taxon>
        <taxon>Actinomycetes</taxon>
        <taxon>Mycobacteriales</taxon>
        <taxon>Nocardiaceae</taxon>
        <taxon>Nocardia</taxon>
    </lineage>
</organism>